<comment type="similarity">
    <text evidence="1 5">Belongs to the universal ribosomal protein uL10 family.</text>
</comment>
<comment type="caution">
    <text evidence="6">The sequence shown here is derived from an EMBL/GenBank/DDBJ whole genome shotgun (WGS) entry which is preliminary data.</text>
</comment>
<protein>
    <recommendedName>
        <fullName evidence="4 5">Large ribosomal subunit protein uL10</fullName>
    </recommendedName>
</protein>
<evidence type="ECO:0000256" key="3">
    <source>
        <dbReference type="ARBA" id="ARBA00023274"/>
    </source>
</evidence>
<sequence>MAISKAKKVEIIEKLEAGLKGAETVTFVNFHGLTVGEVTELRKALRAEGVSYYVAKKTLVKRALDAQKVSGTQPELPGELALAWSADPIASAKGVFEFAKTRKDKLSLVGGVYQGVYFSKEEIMSLATIPPRQAMLGQFVGMLNASIANVVRAVDAKAKKMETEGTPVAA</sequence>
<evidence type="ECO:0000313" key="6">
    <source>
        <dbReference type="EMBL" id="OGZ20775.1"/>
    </source>
</evidence>
<dbReference type="GO" id="GO:0070180">
    <property type="term" value="F:large ribosomal subunit rRNA binding"/>
    <property type="evidence" value="ECO:0007669"/>
    <property type="project" value="UniProtKB-UniRule"/>
</dbReference>
<dbReference type="SUPFAM" id="SSF160369">
    <property type="entry name" value="Ribosomal protein L10-like"/>
    <property type="match status" value="1"/>
</dbReference>
<keyword evidence="5" id="KW-0694">RNA-binding</keyword>
<dbReference type="InterPro" id="IPR001790">
    <property type="entry name" value="Ribosomal_uL10"/>
</dbReference>
<gene>
    <name evidence="5" type="primary">rplJ</name>
    <name evidence="6" type="ORF">A2494_04265</name>
</gene>
<dbReference type="AlphaFoldDB" id="A0A1G2E4T0"/>
<dbReference type="InterPro" id="IPR022973">
    <property type="entry name" value="Ribosomal_uL10_bac"/>
</dbReference>
<keyword evidence="3 5" id="KW-0687">Ribonucleoprotein</keyword>
<dbReference type="InterPro" id="IPR047865">
    <property type="entry name" value="Ribosomal_uL10_bac_type"/>
</dbReference>
<accession>A0A1G2E4T0</accession>
<dbReference type="EMBL" id="MHLU01000006">
    <property type="protein sequence ID" value="OGZ20775.1"/>
    <property type="molecule type" value="Genomic_DNA"/>
</dbReference>
<dbReference type="InterPro" id="IPR043141">
    <property type="entry name" value="Ribosomal_uL10-like_sf"/>
</dbReference>
<comment type="function">
    <text evidence="5">Forms part of the ribosomal stalk, playing a central role in the interaction of the ribosome with GTP-bound translation factors.</text>
</comment>
<dbReference type="CDD" id="cd05797">
    <property type="entry name" value="Ribosomal_L10"/>
    <property type="match status" value="1"/>
</dbReference>
<dbReference type="PANTHER" id="PTHR11560">
    <property type="entry name" value="39S RIBOSOMAL PROTEIN L10, MITOCHONDRIAL"/>
    <property type="match status" value="1"/>
</dbReference>
<dbReference type="GO" id="GO:0005840">
    <property type="term" value="C:ribosome"/>
    <property type="evidence" value="ECO:0007669"/>
    <property type="project" value="UniProtKB-KW"/>
</dbReference>
<reference evidence="6 7" key="1">
    <citation type="journal article" date="2016" name="Nat. Commun.">
        <title>Thousands of microbial genomes shed light on interconnected biogeochemical processes in an aquifer system.</title>
        <authorList>
            <person name="Anantharaman K."/>
            <person name="Brown C.T."/>
            <person name="Hug L.A."/>
            <person name="Sharon I."/>
            <person name="Castelle C.J."/>
            <person name="Probst A.J."/>
            <person name="Thomas B.C."/>
            <person name="Singh A."/>
            <person name="Wilkins M.J."/>
            <person name="Karaoz U."/>
            <person name="Brodie E.L."/>
            <person name="Williams K.H."/>
            <person name="Hubbard S.S."/>
            <person name="Banfield J.F."/>
        </authorList>
    </citation>
    <scope>NUCLEOTIDE SEQUENCE [LARGE SCALE GENOMIC DNA]</scope>
</reference>
<keyword evidence="2 5" id="KW-0689">Ribosomal protein</keyword>
<dbReference type="Gene3D" id="3.30.70.1730">
    <property type="match status" value="1"/>
</dbReference>
<keyword evidence="5" id="KW-0699">rRNA-binding</keyword>
<dbReference type="GO" id="GO:0006412">
    <property type="term" value="P:translation"/>
    <property type="evidence" value="ECO:0007669"/>
    <property type="project" value="UniProtKB-UniRule"/>
</dbReference>
<evidence type="ECO:0000256" key="5">
    <source>
        <dbReference type="HAMAP-Rule" id="MF_00362"/>
    </source>
</evidence>
<evidence type="ECO:0000256" key="4">
    <source>
        <dbReference type="ARBA" id="ARBA00035202"/>
    </source>
</evidence>
<name>A0A1G2E4T0_9BACT</name>
<proteinExistence type="inferred from homology"/>
<organism evidence="6 7">
    <name type="scientific">Candidatus Lloydbacteria bacterium RIFOXYC12_FULL_46_25</name>
    <dbReference type="NCBI Taxonomy" id="1798670"/>
    <lineage>
        <taxon>Bacteria</taxon>
        <taxon>Candidatus Lloydiibacteriota</taxon>
    </lineage>
</organism>
<dbReference type="NCBIfam" id="NF000955">
    <property type="entry name" value="PRK00099.1-1"/>
    <property type="match status" value="1"/>
</dbReference>
<dbReference type="HAMAP" id="MF_00362">
    <property type="entry name" value="Ribosomal_uL10"/>
    <property type="match status" value="1"/>
</dbReference>
<evidence type="ECO:0000256" key="2">
    <source>
        <dbReference type="ARBA" id="ARBA00022980"/>
    </source>
</evidence>
<evidence type="ECO:0000256" key="1">
    <source>
        <dbReference type="ARBA" id="ARBA00008889"/>
    </source>
</evidence>
<dbReference type="GO" id="GO:1990904">
    <property type="term" value="C:ribonucleoprotein complex"/>
    <property type="evidence" value="ECO:0007669"/>
    <property type="project" value="UniProtKB-KW"/>
</dbReference>
<evidence type="ECO:0000313" key="7">
    <source>
        <dbReference type="Proteomes" id="UP000178106"/>
    </source>
</evidence>
<comment type="subunit">
    <text evidence="5">Part of the ribosomal stalk of the 50S ribosomal subunit. The N-terminus interacts with L11 and the large rRNA to form the base of the stalk. The C-terminus forms an elongated spine to which L12 dimers bind in a sequential fashion forming a multimeric L10(L12)X complex.</text>
</comment>
<dbReference type="Proteomes" id="UP000178106">
    <property type="component" value="Unassembled WGS sequence"/>
</dbReference>
<dbReference type="Pfam" id="PF00466">
    <property type="entry name" value="Ribosomal_L10"/>
    <property type="match status" value="1"/>
</dbReference>